<reference evidence="7" key="1">
    <citation type="submission" date="2022-01" db="EMBL/GenBank/DDBJ databases">
        <title>Genome Sequence Resource for Two Populations of Ditylenchus destructor, the Migratory Endoparasitic Phytonematode.</title>
        <authorList>
            <person name="Zhang H."/>
            <person name="Lin R."/>
            <person name="Xie B."/>
        </authorList>
    </citation>
    <scope>NUCLEOTIDE SEQUENCE</scope>
    <source>
        <strain evidence="7">BazhouSP</strain>
    </source>
</reference>
<dbReference type="GO" id="GO:0016020">
    <property type="term" value="C:membrane"/>
    <property type="evidence" value="ECO:0007669"/>
    <property type="project" value="UniProtKB-SubCell"/>
</dbReference>
<feature type="domain" description="G-protein coupled receptors family 1 profile" evidence="6">
    <location>
        <begin position="77"/>
        <end position="354"/>
    </location>
</feature>
<dbReference type="PANTHER" id="PTHR47023:SF5">
    <property type="entry name" value="SEX PEPTIDE RECEPTOR-RELATED PROTEIN 2"/>
    <property type="match status" value="1"/>
</dbReference>
<feature type="transmembrane region" description="Helical" evidence="5">
    <location>
        <begin position="233"/>
        <end position="258"/>
    </location>
</feature>
<dbReference type="InterPro" id="IPR017452">
    <property type="entry name" value="GPCR_Rhodpsn_7TM"/>
</dbReference>
<dbReference type="EMBL" id="JAKKPZ010000002">
    <property type="protein sequence ID" value="KAI1725689.1"/>
    <property type="molecule type" value="Genomic_DNA"/>
</dbReference>
<dbReference type="CDD" id="cd14978">
    <property type="entry name" value="7tmA_FMRFamide_R-like"/>
    <property type="match status" value="1"/>
</dbReference>
<evidence type="ECO:0000256" key="3">
    <source>
        <dbReference type="ARBA" id="ARBA00022989"/>
    </source>
</evidence>
<feature type="transmembrane region" description="Helical" evidence="5">
    <location>
        <begin position="333"/>
        <end position="357"/>
    </location>
</feature>
<name>A0AAD4RBY7_9BILA</name>
<dbReference type="InterPro" id="IPR053071">
    <property type="entry name" value="GPCR1-related_rcpt"/>
</dbReference>
<proteinExistence type="predicted"/>
<keyword evidence="2 5" id="KW-0812">Transmembrane</keyword>
<dbReference type="Pfam" id="PF10324">
    <property type="entry name" value="7TM_GPCR_Srw"/>
    <property type="match status" value="1"/>
</dbReference>
<dbReference type="Gene3D" id="1.20.1070.10">
    <property type="entry name" value="Rhodopsin 7-helix transmembrane proteins"/>
    <property type="match status" value="1"/>
</dbReference>
<evidence type="ECO:0000256" key="1">
    <source>
        <dbReference type="ARBA" id="ARBA00004370"/>
    </source>
</evidence>
<evidence type="ECO:0000259" key="6">
    <source>
        <dbReference type="PROSITE" id="PS50262"/>
    </source>
</evidence>
<dbReference type="Proteomes" id="UP001201812">
    <property type="component" value="Unassembled WGS sequence"/>
</dbReference>
<dbReference type="GO" id="GO:0008528">
    <property type="term" value="F:G protein-coupled peptide receptor activity"/>
    <property type="evidence" value="ECO:0007669"/>
    <property type="project" value="InterPro"/>
</dbReference>
<accession>A0AAD4RBY7</accession>
<dbReference type="SUPFAM" id="SSF81321">
    <property type="entry name" value="Family A G protein-coupled receptor-like"/>
    <property type="match status" value="1"/>
</dbReference>
<evidence type="ECO:0000256" key="5">
    <source>
        <dbReference type="SAM" id="Phobius"/>
    </source>
</evidence>
<keyword evidence="3 5" id="KW-1133">Transmembrane helix</keyword>
<dbReference type="AlphaFoldDB" id="A0AAD4RBY7"/>
<evidence type="ECO:0000256" key="2">
    <source>
        <dbReference type="ARBA" id="ARBA00022692"/>
    </source>
</evidence>
<dbReference type="InterPro" id="IPR000276">
    <property type="entry name" value="GPCR_Rhodpsn"/>
</dbReference>
<comment type="caution">
    <text evidence="7">The sequence shown here is derived from an EMBL/GenBank/DDBJ whole genome shotgun (WGS) entry which is preliminary data.</text>
</comment>
<gene>
    <name evidence="7" type="ORF">DdX_02365</name>
</gene>
<sequence length="469" mass="53370">MSHVSPHCSMPGSSNTSDLIIIEEANNCLQNHGMFYDACERKCWIEMSFLRLSQGLDLEHIVYGHLFPVLCFANVCANVLVALVLSQKHMVTSTNVVLKYMAIAELCVGFSEHEEKLELWWCYMYKYSMDAIPPVCHNIAMWLTVLLAGQRYISIQYPIQSRQLCSVKNVRLATLFITIVSILCGLPKSFDYFFEVYEGWAFVEPGRWIYLRSCLSGFTDLVKLVGSNTFFNLYFWTRVFGFIVVPSSLLIVLNGLLIRGIRHAQRRKERLLREKRAREAQRQIDSNSTSIMLVMIVSIFLLVNLPQALFMAMLCVYNTFGMSNRFLEGVFPITFLLVSNMLVMATYPINFGIYCFMSSSFRDTFRMLFCKKHWRHRLAIHVQGASSGFSRLSIARRSDPSVLGRRSTDAGTNGINKCSMDISGASFLPSPRNGYREPPSAVSYEEHSAIVMLPSDSDDKNLAADTIFL</sequence>
<comment type="subcellular location">
    <subcellularLocation>
        <location evidence="1">Membrane</location>
    </subcellularLocation>
</comment>
<dbReference type="PROSITE" id="PS50262">
    <property type="entry name" value="G_PROTEIN_RECEP_F1_2"/>
    <property type="match status" value="1"/>
</dbReference>
<protein>
    <submittedName>
        <fullName evidence="7">Serpentine type 7TM GPCR chemoreceptor srw domain-containing protein</fullName>
    </submittedName>
</protein>
<evidence type="ECO:0000313" key="7">
    <source>
        <dbReference type="EMBL" id="KAI1725689.1"/>
    </source>
</evidence>
<evidence type="ECO:0000313" key="8">
    <source>
        <dbReference type="Proteomes" id="UP001201812"/>
    </source>
</evidence>
<evidence type="ECO:0000256" key="4">
    <source>
        <dbReference type="ARBA" id="ARBA00023136"/>
    </source>
</evidence>
<keyword evidence="4 5" id="KW-0472">Membrane</keyword>
<dbReference type="InterPro" id="IPR019427">
    <property type="entry name" value="7TM_GPCR_serpentine_rcpt_Srw"/>
</dbReference>
<dbReference type="PRINTS" id="PR00237">
    <property type="entry name" value="GPCRRHODOPSN"/>
</dbReference>
<feature type="transmembrane region" description="Helical" evidence="5">
    <location>
        <begin position="170"/>
        <end position="190"/>
    </location>
</feature>
<keyword evidence="8" id="KW-1185">Reference proteome</keyword>
<feature type="transmembrane region" description="Helical" evidence="5">
    <location>
        <begin position="61"/>
        <end position="85"/>
    </location>
</feature>
<organism evidence="7 8">
    <name type="scientific">Ditylenchus destructor</name>
    <dbReference type="NCBI Taxonomy" id="166010"/>
    <lineage>
        <taxon>Eukaryota</taxon>
        <taxon>Metazoa</taxon>
        <taxon>Ecdysozoa</taxon>
        <taxon>Nematoda</taxon>
        <taxon>Chromadorea</taxon>
        <taxon>Rhabditida</taxon>
        <taxon>Tylenchina</taxon>
        <taxon>Tylenchomorpha</taxon>
        <taxon>Sphaerularioidea</taxon>
        <taxon>Anguinidae</taxon>
        <taxon>Anguininae</taxon>
        <taxon>Ditylenchus</taxon>
    </lineage>
</organism>
<dbReference type="PANTHER" id="PTHR47023">
    <property type="entry name" value="SEX PEPTIDE RECEPTOR"/>
    <property type="match status" value="1"/>
</dbReference>
<feature type="transmembrane region" description="Helical" evidence="5">
    <location>
        <begin position="291"/>
        <end position="313"/>
    </location>
</feature>